<reference evidence="2" key="1">
    <citation type="journal article" date="2023" name="Insect Mol. Biol.">
        <title>Genome sequencing provides insights into the evolution of gene families encoding plant cell wall-degrading enzymes in longhorned beetles.</title>
        <authorList>
            <person name="Shin N.R."/>
            <person name="Okamura Y."/>
            <person name="Kirsch R."/>
            <person name="Pauchet Y."/>
        </authorList>
    </citation>
    <scope>NUCLEOTIDE SEQUENCE</scope>
    <source>
        <strain evidence="2">RBIC_L_NR</strain>
    </source>
</reference>
<proteinExistence type="predicted"/>
<evidence type="ECO:0000313" key="2">
    <source>
        <dbReference type="EMBL" id="KAJ8928434.1"/>
    </source>
</evidence>
<dbReference type="AlphaFoldDB" id="A0AAV8WNY2"/>
<organism evidence="2 3">
    <name type="scientific">Rhamnusium bicolor</name>
    <dbReference type="NCBI Taxonomy" id="1586634"/>
    <lineage>
        <taxon>Eukaryota</taxon>
        <taxon>Metazoa</taxon>
        <taxon>Ecdysozoa</taxon>
        <taxon>Arthropoda</taxon>
        <taxon>Hexapoda</taxon>
        <taxon>Insecta</taxon>
        <taxon>Pterygota</taxon>
        <taxon>Neoptera</taxon>
        <taxon>Endopterygota</taxon>
        <taxon>Coleoptera</taxon>
        <taxon>Polyphaga</taxon>
        <taxon>Cucujiformia</taxon>
        <taxon>Chrysomeloidea</taxon>
        <taxon>Cerambycidae</taxon>
        <taxon>Lepturinae</taxon>
        <taxon>Rhagiini</taxon>
        <taxon>Rhamnusium</taxon>
    </lineage>
</organism>
<protein>
    <submittedName>
        <fullName evidence="2">Uncharacterized protein</fullName>
    </submittedName>
</protein>
<dbReference type="EMBL" id="JANEYF010005380">
    <property type="protein sequence ID" value="KAJ8928434.1"/>
    <property type="molecule type" value="Genomic_DNA"/>
</dbReference>
<evidence type="ECO:0000313" key="3">
    <source>
        <dbReference type="Proteomes" id="UP001162156"/>
    </source>
</evidence>
<dbReference type="Proteomes" id="UP001162156">
    <property type="component" value="Unassembled WGS sequence"/>
</dbReference>
<evidence type="ECO:0000256" key="1">
    <source>
        <dbReference type="SAM" id="MobiDB-lite"/>
    </source>
</evidence>
<sequence length="150" mass="16976">MSLEQPLVGTSIPPIFEETSKTTPVVPRRGSETSGKLRVPGNIDGTPECINKFASETESTLSTFSNNAQISTLDAATLSSDSKNTRTVDERVVERRKSLVPMSTMEEENLRERLHLAQLKKCNEIVFKEPRYSKDTFRRLFQTKQLEKLE</sequence>
<comment type="caution">
    <text evidence="2">The sequence shown here is derived from an EMBL/GenBank/DDBJ whole genome shotgun (WGS) entry which is preliminary data.</text>
</comment>
<accession>A0AAV8WNY2</accession>
<name>A0AAV8WNY2_9CUCU</name>
<feature type="region of interest" description="Disordered" evidence="1">
    <location>
        <begin position="1"/>
        <end position="45"/>
    </location>
</feature>
<keyword evidence="3" id="KW-1185">Reference proteome</keyword>
<gene>
    <name evidence="2" type="ORF">NQ314_019023</name>
</gene>